<dbReference type="InterPro" id="IPR036582">
    <property type="entry name" value="Mao_N_sf"/>
</dbReference>
<dbReference type="InterPro" id="IPR012854">
    <property type="entry name" value="Cu_amine_oxidase-like_N"/>
</dbReference>
<proteinExistence type="predicted"/>
<feature type="chain" id="PRO_5045188783" description="Copper amine oxidase-like N-terminal domain-containing protein" evidence="1">
    <location>
        <begin position="27"/>
        <end position="830"/>
    </location>
</feature>
<feature type="domain" description="Copper amine oxidase-like N-terminal" evidence="2">
    <location>
        <begin position="708"/>
        <end position="812"/>
    </location>
</feature>
<evidence type="ECO:0000313" key="4">
    <source>
        <dbReference type="Proteomes" id="UP001649230"/>
    </source>
</evidence>
<accession>A0ABY3SLU1</accession>
<reference evidence="3 4" key="1">
    <citation type="journal article" date="2024" name="Int. J. Syst. Evol. Microbiol.">
        <title>Paenibacillus hexagrammi sp. nov., a novel bacterium isolated from the gut content of Hexagrammos agrammus.</title>
        <authorList>
            <person name="Jung H.K."/>
            <person name="Kim D.G."/>
            <person name="Zin H."/>
            <person name="Park J."/>
            <person name="Jung H."/>
            <person name="Kim Y.O."/>
            <person name="Kong H.J."/>
            <person name="Kim J.W."/>
            <person name="Kim Y.S."/>
        </authorList>
    </citation>
    <scope>NUCLEOTIDE SEQUENCE [LARGE SCALE GENOMIC DNA]</scope>
    <source>
        <strain evidence="3 4">YPD9-1</strain>
    </source>
</reference>
<sequence length="830" mass="90440">MKRRIILCFMAVALMYSLLPVSGAMAQSTDPIVWSKTTSTSEANDLHDVAFNSSHTYAAVGDDGTILTSSDGDHWEHEASGVSGNVKAVATNGSQFVAVGDHGALVTSNDGKSWTKASVNVPYTLGQFIQGSDRDDYSSRYPDINWNEPFTQANLQFTEVIWDGWRYAAVGELTYATGRTILMSRFIECYSTDGHDWGFQMMGVEPQLSSMDTGSKYPQELGELVYTGSMYLLTAGSYILTSSDLYDWTVHDPGIKGELAGLAFHGGQFVAVGWDGALGMGENKPRLTGIVYTSTDGINWSEVVLDASLGSTDVEWAKKELDYNGFAYIDMNTILWDGNQFVVGGNMGIVLTSPDGRNWKVEKESEGSFNPMSYVKYAGMGADIHKISYDGSRYVAVGNNGTILTAGKLDDWQVAAEKQAAEFDDMIYDGAGRYVATGYSGVIWESDNGYDWKPTEVKDVSSGFHWSALAAGNGVLLASGYGMGSRDREIYYYSEKPGVWEQKQFPEGLHGLLQPVIVNGEFYVSGIEGYVTSQDGVNWSPIQQTAHRMKKILSNGSIMVGLSDEQMDQDVLYRSADGVNWDKVTVKNGKYEQDILVSDIVYTGNEFALIGAYNLENTAAVSWDGIHWYTQHVDEHINRLAWNGESFAAVGSDGTVFVSNNGMSYERQTPVTNHDLKSVTWDGEKFVAAGRGGTILIGMPASMIRVRVNGHNLKLDVHPVIVEGSTMLPVRALFQAVGAQVVWDESTKTVTGTKGSITVRLSLDSNQATIDGKEVRLELPPRLIEGSTMAPARFVAEAFGYEVTWEDATRTMNMAGGDGESSTSSVGGTN</sequence>
<dbReference type="Pfam" id="PF07833">
    <property type="entry name" value="Cu_amine_oxidN1"/>
    <property type="match status" value="1"/>
</dbReference>
<evidence type="ECO:0000259" key="2">
    <source>
        <dbReference type="Pfam" id="PF07833"/>
    </source>
</evidence>
<dbReference type="SUPFAM" id="SSF55383">
    <property type="entry name" value="Copper amine oxidase, domain N"/>
    <property type="match status" value="2"/>
</dbReference>
<name>A0ABY3SLU1_9BACL</name>
<dbReference type="SUPFAM" id="SSF50939">
    <property type="entry name" value="Sialidases"/>
    <property type="match status" value="1"/>
</dbReference>
<gene>
    <name evidence="3" type="ORF">L0M14_02300</name>
</gene>
<keyword evidence="1" id="KW-0732">Signal</keyword>
<evidence type="ECO:0000256" key="1">
    <source>
        <dbReference type="SAM" id="SignalP"/>
    </source>
</evidence>
<keyword evidence="4" id="KW-1185">Reference proteome</keyword>
<dbReference type="EMBL" id="CP090978">
    <property type="protein sequence ID" value="UJF34090.1"/>
    <property type="molecule type" value="Genomic_DNA"/>
</dbReference>
<protein>
    <recommendedName>
        <fullName evidence="2">Copper amine oxidase-like N-terminal domain-containing protein</fullName>
    </recommendedName>
</protein>
<dbReference type="SUPFAM" id="SSF110296">
    <property type="entry name" value="Oligoxyloglucan reducing end-specific cellobiohydrolase"/>
    <property type="match status" value="1"/>
</dbReference>
<dbReference type="Proteomes" id="UP001649230">
    <property type="component" value="Chromosome"/>
</dbReference>
<dbReference type="RefSeq" id="WP_235120481.1">
    <property type="nucleotide sequence ID" value="NZ_CP090978.1"/>
</dbReference>
<dbReference type="Gene3D" id="3.30.457.10">
    <property type="entry name" value="Copper amine oxidase-like, N-terminal domain"/>
    <property type="match status" value="1"/>
</dbReference>
<feature type="signal peptide" evidence="1">
    <location>
        <begin position="1"/>
        <end position="26"/>
    </location>
</feature>
<organism evidence="3 4">
    <name type="scientific">Paenibacillus hexagrammi</name>
    <dbReference type="NCBI Taxonomy" id="2908839"/>
    <lineage>
        <taxon>Bacteria</taxon>
        <taxon>Bacillati</taxon>
        <taxon>Bacillota</taxon>
        <taxon>Bacilli</taxon>
        <taxon>Bacillales</taxon>
        <taxon>Paenibacillaceae</taxon>
        <taxon>Paenibacillus</taxon>
    </lineage>
</organism>
<evidence type="ECO:0000313" key="3">
    <source>
        <dbReference type="EMBL" id="UJF34090.1"/>
    </source>
</evidence>
<dbReference type="InterPro" id="IPR036278">
    <property type="entry name" value="Sialidase_sf"/>
</dbReference>